<dbReference type="OrthoDB" id="25620at2759"/>
<feature type="non-terminal residue" evidence="3">
    <location>
        <position position="1"/>
    </location>
</feature>
<dbReference type="Pfam" id="PF07534">
    <property type="entry name" value="TLD"/>
    <property type="match status" value="1"/>
</dbReference>
<reference evidence="3" key="1">
    <citation type="submission" date="2020-07" db="EMBL/GenBank/DDBJ databases">
        <title>Clarias magur genome sequencing, assembly and annotation.</title>
        <authorList>
            <person name="Kushwaha B."/>
            <person name="Kumar R."/>
            <person name="Das P."/>
            <person name="Joshi C.G."/>
            <person name="Kumar D."/>
            <person name="Nagpure N.S."/>
            <person name="Pandey M."/>
            <person name="Agarwal S."/>
            <person name="Srivastava S."/>
            <person name="Singh M."/>
            <person name="Sahoo L."/>
            <person name="Jayasankar P."/>
            <person name="Meher P.K."/>
            <person name="Koringa P.G."/>
            <person name="Iquebal M.A."/>
            <person name="Das S.P."/>
            <person name="Bit A."/>
            <person name="Patnaik S."/>
            <person name="Patel N."/>
            <person name="Shah T.M."/>
            <person name="Hinsu A."/>
            <person name="Jena J.K."/>
        </authorList>
    </citation>
    <scope>NUCLEOTIDE SEQUENCE</scope>
    <source>
        <strain evidence="3">CIFAMagur01</strain>
        <tissue evidence="3">Testis</tissue>
    </source>
</reference>
<feature type="domain" description="TLDc" evidence="2">
    <location>
        <begin position="324"/>
        <end position="472"/>
    </location>
</feature>
<dbReference type="PANTHER" id="PTHR14241:SF28">
    <property type="entry name" value="INTERFERON-INDUCED PROTEIN 44-LIKE"/>
    <property type="match status" value="1"/>
</dbReference>
<keyword evidence="4" id="KW-1185">Reference proteome</keyword>
<name>A0A8J4UF93_CLAMG</name>
<dbReference type="InterPro" id="IPR006571">
    <property type="entry name" value="TLDc_dom"/>
</dbReference>
<organism evidence="3 4">
    <name type="scientific">Clarias magur</name>
    <name type="common">Asian catfish</name>
    <name type="synonym">Macropteronotus magur</name>
    <dbReference type="NCBI Taxonomy" id="1594786"/>
    <lineage>
        <taxon>Eukaryota</taxon>
        <taxon>Metazoa</taxon>
        <taxon>Chordata</taxon>
        <taxon>Craniata</taxon>
        <taxon>Vertebrata</taxon>
        <taxon>Euteleostomi</taxon>
        <taxon>Actinopterygii</taxon>
        <taxon>Neopterygii</taxon>
        <taxon>Teleostei</taxon>
        <taxon>Ostariophysi</taxon>
        <taxon>Siluriformes</taxon>
        <taxon>Clariidae</taxon>
        <taxon>Clarias</taxon>
    </lineage>
</organism>
<evidence type="ECO:0000259" key="2">
    <source>
        <dbReference type="Pfam" id="PF07534"/>
    </source>
</evidence>
<dbReference type="InterPro" id="IPR027417">
    <property type="entry name" value="P-loop_NTPase"/>
</dbReference>
<sequence>ITTSISFGNCLKLKSENGFWYVSFCTDETFGTTWPQENNICCVNVELHRVQDVVGVLPTPWREVSWTDMTREALRQEFVSYKLPANYPVSQIKALLLGPVGSGKSCLINSIRSTMYKRIVHLPNVGTAVNGFTKKLSTYDIHGEKGGSPTVLSLCDVLALGDDEVAGLCYSDALAVIKGHVQKGYKFQSDSPITDAINGYKANPSLNEQTHCVLFTLDAFKTTSYPSSLKSTLRKLNTTLSDLGIPQLILLTHVDQVCPAVQDDLKYIYSSRTVKDKVCTAYLSSLHACCLHSSLNNNLVMASIVSSLGNEKEARLRSFFSTPVRFHVLYKSSHHGVQSSQLLSSFDTNGKFLLAVFLQSGSVRGAFMSKSLKHGTDVSDPEAFVFEINEHDATQFPVMNPAKAVTVSNQQASAGYGYGSSQSPVCISFGNNLSLKLENGSWNVSFCADVTYGTTWAQENNIYCVDVELHHVQDVADVLPTPWNEVSWTDMTREALRQEFVSYKLPANYPVSQIKALLLGPVGSGKSCFINSIRSTMYKRIVRLPNVGTAVNGFTKKLTTYDIHGEKRGSPTVLSLCDVMALGDDDTAGLTFSDALAVIKGHVPKGYKFQPDTPITDAVSSYNAKPSKNEQVHCVLFTLDASKLTKYPSSLKSTLRKLNATLSDLGIPQLIVLTHVDQVCLAVKENLKNVYLSRTVQEK</sequence>
<evidence type="ECO:0000256" key="1">
    <source>
        <dbReference type="ARBA" id="ARBA00009243"/>
    </source>
</evidence>
<evidence type="ECO:0000313" key="4">
    <source>
        <dbReference type="Proteomes" id="UP000727407"/>
    </source>
</evidence>
<dbReference type="PANTHER" id="PTHR14241">
    <property type="entry name" value="INTERFERON-INDUCED PROTEIN 44"/>
    <property type="match status" value="1"/>
</dbReference>
<dbReference type="EMBL" id="QNUK01000414">
    <property type="protein sequence ID" value="KAF5893752.1"/>
    <property type="molecule type" value="Genomic_DNA"/>
</dbReference>
<proteinExistence type="inferred from homology"/>
<feature type="non-terminal residue" evidence="3">
    <location>
        <position position="699"/>
    </location>
</feature>
<dbReference type="Gene3D" id="3.40.50.300">
    <property type="entry name" value="P-loop containing nucleotide triphosphate hydrolases"/>
    <property type="match status" value="2"/>
</dbReference>
<dbReference type="AlphaFoldDB" id="A0A8J4UF93"/>
<protein>
    <submittedName>
        <fullName evidence="3">Interferon-induced protein 44-like</fullName>
    </submittedName>
</protein>
<comment type="similarity">
    <text evidence="1">Belongs to the IFI44 family.</text>
</comment>
<evidence type="ECO:0000313" key="3">
    <source>
        <dbReference type="EMBL" id="KAF5893752.1"/>
    </source>
</evidence>
<comment type="caution">
    <text evidence="3">The sequence shown here is derived from an EMBL/GenBank/DDBJ whole genome shotgun (WGS) entry which is preliminary data.</text>
</comment>
<dbReference type="Proteomes" id="UP000727407">
    <property type="component" value="Unassembled WGS sequence"/>
</dbReference>
<gene>
    <name evidence="3" type="ORF">DAT39_016536</name>
</gene>
<dbReference type="GO" id="GO:0006955">
    <property type="term" value="P:immune response"/>
    <property type="evidence" value="ECO:0007669"/>
    <property type="project" value="TreeGrafter"/>
</dbReference>
<dbReference type="SUPFAM" id="SSF52540">
    <property type="entry name" value="P-loop containing nucleoside triphosphate hydrolases"/>
    <property type="match status" value="2"/>
</dbReference>
<accession>A0A8J4UF93</accession>